<dbReference type="AlphaFoldDB" id="A0A3B1DDJ9"/>
<dbReference type="PROSITE" id="PS51257">
    <property type="entry name" value="PROKAR_LIPOPROTEIN"/>
    <property type="match status" value="1"/>
</dbReference>
<dbReference type="InterPro" id="IPR017853">
    <property type="entry name" value="GH"/>
</dbReference>
<keyword evidence="1" id="KW-0732">Signal</keyword>
<dbReference type="InterPro" id="IPR052177">
    <property type="entry name" value="Divisome_Glycosyl_Hydrolase"/>
</dbReference>
<name>A0A3B1DDJ9_9ZZZZ</name>
<dbReference type="Pfam" id="PF02638">
    <property type="entry name" value="GHL10"/>
    <property type="match status" value="1"/>
</dbReference>
<sequence length="414" mass="46155">MSRTSFAVPSPFALLAAVAIVLAGVLAGSMIQGCSSGGGPFRGLSPSRAPEEMRGIWVTRWDYRSAVDVERAIDVAAEAGFTDIFWQVRGQADAYYRSTLEPWGEELFRDKPNATDPGFDPLAVAVRRAHQQGVRLHAWINVYPLWKGTGQPKDPRHPFIRRPQWRLIDQTGQPQPQTDHYVVANPTDPAVQAHIAAVCRDIVSRYAIDGLHLDYVRFVGDSLPEGKIYPADPASITRFYKATGHRTLSTPADRRAHEGWVRDEITRLVERISSESRRIRPRIELSAAVWRDPDLARETQLQDAARWLKQGTLDRVLPMIYTDDNAVFVRDLNAWLEVAGKKPVTPGIGAYKHQPTQTLEQIRLSEPGAGYCLFAFATIFESVNPFEPKDQASIALRTARRLAIEAVQGAVGTE</sequence>
<reference evidence="3" key="1">
    <citation type="submission" date="2018-06" db="EMBL/GenBank/DDBJ databases">
        <authorList>
            <person name="Zhirakovskaya E."/>
        </authorList>
    </citation>
    <scope>NUCLEOTIDE SEQUENCE</scope>
</reference>
<dbReference type="InterPro" id="IPR003790">
    <property type="entry name" value="GHL10"/>
</dbReference>
<dbReference type="Gene3D" id="3.20.20.80">
    <property type="entry name" value="Glycosidases"/>
    <property type="match status" value="1"/>
</dbReference>
<proteinExistence type="predicted"/>
<evidence type="ECO:0000313" key="3">
    <source>
        <dbReference type="EMBL" id="VAX40906.1"/>
    </source>
</evidence>
<dbReference type="SUPFAM" id="SSF51445">
    <property type="entry name" value="(Trans)glycosidases"/>
    <property type="match status" value="1"/>
</dbReference>
<feature type="domain" description="Glycosyl hydrolase-like 10" evidence="2">
    <location>
        <begin position="52"/>
        <end position="334"/>
    </location>
</feature>
<gene>
    <name evidence="3" type="ORF">MNBD_PLANCTO03-746</name>
</gene>
<dbReference type="PANTHER" id="PTHR43405">
    <property type="entry name" value="GLYCOSYL HYDROLASE DIGH"/>
    <property type="match status" value="1"/>
</dbReference>
<dbReference type="EMBL" id="UOGK01000466">
    <property type="protein sequence ID" value="VAX40906.1"/>
    <property type="molecule type" value="Genomic_DNA"/>
</dbReference>
<dbReference type="PANTHER" id="PTHR43405:SF1">
    <property type="entry name" value="GLYCOSYL HYDROLASE DIGH"/>
    <property type="match status" value="1"/>
</dbReference>
<accession>A0A3B1DDJ9</accession>
<evidence type="ECO:0000256" key="1">
    <source>
        <dbReference type="ARBA" id="ARBA00022729"/>
    </source>
</evidence>
<protein>
    <recommendedName>
        <fullName evidence="2">Glycosyl hydrolase-like 10 domain-containing protein</fullName>
    </recommendedName>
</protein>
<organism evidence="3">
    <name type="scientific">hydrothermal vent metagenome</name>
    <dbReference type="NCBI Taxonomy" id="652676"/>
    <lineage>
        <taxon>unclassified sequences</taxon>
        <taxon>metagenomes</taxon>
        <taxon>ecological metagenomes</taxon>
    </lineage>
</organism>
<evidence type="ECO:0000259" key="2">
    <source>
        <dbReference type="Pfam" id="PF02638"/>
    </source>
</evidence>